<evidence type="ECO:0000313" key="3">
    <source>
        <dbReference type="EMBL" id="EFG81733.1"/>
    </source>
</evidence>
<dbReference type="RefSeq" id="WP_003847008.1">
    <property type="nucleotide sequence ID" value="NZ_CP009244.1"/>
</dbReference>
<accession>A0ABN0AFT8</accession>
<dbReference type="SMART" id="SM00422">
    <property type="entry name" value="HTH_MERR"/>
    <property type="match status" value="1"/>
</dbReference>
<gene>
    <name evidence="3" type="ORF">HMPREF0281_01095</name>
</gene>
<keyword evidence="4" id="KW-1185">Reference proteome</keyword>
<dbReference type="PRINTS" id="PR00040">
    <property type="entry name" value="HTHMERR"/>
</dbReference>
<dbReference type="PROSITE" id="PS50937">
    <property type="entry name" value="HTH_MERR_2"/>
    <property type="match status" value="1"/>
</dbReference>
<organism evidence="3 4">
    <name type="scientific">Corynebacterium ammoniagenes DSM 20306</name>
    <dbReference type="NCBI Taxonomy" id="649754"/>
    <lineage>
        <taxon>Bacteria</taxon>
        <taxon>Bacillati</taxon>
        <taxon>Actinomycetota</taxon>
        <taxon>Actinomycetes</taxon>
        <taxon>Mycobacteriales</taxon>
        <taxon>Corynebacteriaceae</taxon>
        <taxon>Corynebacterium</taxon>
    </lineage>
</organism>
<evidence type="ECO:0000256" key="1">
    <source>
        <dbReference type="ARBA" id="ARBA00023125"/>
    </source>
</evidence>
<keyword evidence="1" id="KW-0238">DNA-binding</keyword>
<protein>
    <submittedName>
        <fullName evidence="3">Transcriptional regulator, MerR family</fullName>
    </submittedName>
</protein>
<dbReference type="InterPro" id="IPR000551">
    <property type="entry name" value="MerR-type_HTH_dom"/>
</dbReference>
<dbReference type="InterPro" id="IPR047057">
    <property type="entry name" value="MerR_fam"/>
</dbReference>
<dbReference type="EMBL" id="ADNS01000007">
    <property type="protein sequence ID" value="EFG81733.1"/>
    <property type="molecule type" value="Genomic_DNA"/>
</dbReference>
<dbReference type="Proteomes" id="UP000006015">
    <property type="component" value="Unassembled WGS sequence"/>
</dbReference>
<dbReference type="PANTHER" id="PTHR30204">
    <property type="entry name" value="REDOX-CYCLING DRUG-SENSING TRANSCRIPTIONAL ACTIVATOR SOXR"/>
    <property type="match status" value="1"/>
</dbReference>
<dbReference type="InterPro" id="IPR009061">
    <property type="entry name" value="DNA-bd_dom_put_sf"/>
</dbReference>
<evidence type="ECO:0000259" key="2">
    <source>
        <dbReference type="PROSITE" id="PS50937"/>
    </source>
</evidence>
<sequence>MRIGELSDLTGVSPRSLRYYEEQGLLVSTRTSGGQRVYPDSAVDRVNRIQALYQAGLNSSTIYEILPCMRDSDGYPSEIADEQLTKDLHRERDRILQQIAAQKETLKALDQVIRNADLDRTKQ</sequence>
<dbReference type="CDD" id="cd01282">
    <property type="entry name" value="HTH_MerR-like_sg3"/>
    <property type="match status" value="1"/>
</dbReference>
<evidence type="ECO:0000313" key="4">
    <source>
        <dbReference type="Proteomes" id="UP000006015"/>
    </source>
</evidence>
<feature type="domain" description="HTH merR-type" evidence="2">
    <location>
        <begin position="1"/>
        <end position="68"/>
    </location>
</feature>
<dbReference type="Pfam" id="PF13411">
    <property type="entry name" value="MerR_1"/>
    <property type="match status" value="1"/>
</dbReference>
<proteinExistence type="predicted"/>
<reference evidence="3 4" key="1">
    <citation type="submission" date="2010-04" db="EMBL/GenBank/DDBJ databases">
        <authorList>
            <person name="Weinstock G."/>
            <person name="Sodergren E."/>
            <person name="Clifton S."/>
            <person name="Fulton L."/>
            <person name="Fulton B."/>
            <person name="Courtney L."/>
            <person name="Fronick C."/>
            <person name="Harrison M."/>
            <person name="Strong C."/>
            <person name="Farmer C."/>
            <person name="Delahaunty K."/>
            <person name="Markovic C."/>
            <person name="Hall O."/>
            <person name="Minx P."/>
            <person name="Tomlinson C."/>
            <person name="Mitreva M."/>
            <person name="Hou S."/>
            <person name="Wollam A."/>
            <person name="Pepin K.H."/>
            <person name="Johnson M."/>
            <person name="Bhonagiri V."/>
            <person name="Zhang X."/>
            <person name="Suruliraj S."/>
            <person name="Warren W."/>
            <person name="Chinwalla A."/>
            <person name="Mardis E.R."/>
            <person name="Wilson R.K."/>
        </authorList>
    </citation>
    <scope>NUCLEOTIDE SEQUENCE [LARGE SCALE GENOMIC DNA]</scope>
    <source>
        <strain evidence="3 4">DSM 20306</strain>
    </source>
</reference>
<comment type="caution">
    <text evidence="3">The sequence shown here is derived from an EMBL/GenBank/DDBJ whole genome shotgun (WGS) entry which is preliminary data.</text>
</comment>
<dbReference type="PROSITE" id="PS00552">
    <property type="entry name" value="HTH_MERR_1"/>
    <property type="match status" value="1"/>
</dbReference>
<dbReference type="PANTHER" id="PTHR30204:SF97">
    <property type="entry name" value="MERR FAMILY REGULATORY PROTEIN"/>
    <property type="match status" value="1"/>
</dbReference>
<dbReference type="Gene3D" id="1.10.1660.10">
    <property type="match status" value="1"/>
</dbReference>
<dbReference type="SUPFAM" id="SSF46955">
    <property type="entry name" value="Putative DNA-binding domain"/>
    <property type="match status" value="1"/>
</dbReference>
<name>A0ABN0AFT8_CORAM</name>